<reference evidence="3" key="1">
    <citation type="journal article" date="2019" name="Int. J. Syst. Evol. Microbiol.">
        <title>The Global Catalogue of Microorganisms (GCM) 10K type strain sequencing project: providing services to taxonomists for standard genome sequencing and annotation.</title>
        <authorList>
            <consortium name="The Broad Institute Genomics Platform"/>
            <consortium name="The Broad Institute Genome Sequencing Center for Infectious Disease"/>
            <person name="Wu L."/>
            <person name="Ma J."/>
        </authorList>
    </citation>
    <scope>NUCLEOTIDE SEQUENCE [LARGE SCALE GENOMIC DNA]</scope>
    <source>
        <strain evidence="3">JCM 17805</strain>
    </source>
</reference>
<gene>
    <name evidence="2" type="ORF">GCM10023116_32450</name>
</gene>
<proteinExistence type="predicted"/>
<name>A0ABP8V592_9GAMM</name>
<keyword evidence="1" id="KW-0175">Coiled coil</keyword>
<dbReference type="EMBL" id="BAABFL010000430">
    <property type="protein sequence ID" value="GAA4650962.1"/>
    <property type="molecule type" value="Genomic_DNA"/>
</dbReference>
<evidence type="ECO:0000313" key="3">
    <source>
        <dbReference type="Proteomes" id="UP001500604"/>
    </source>
</evidence>
<evidence type="ECO:0000256" key="1">
    <source>
        <dbReference type="SAM" id="Coils"/>
    </source>
</evidence>
<feature type="coiled-coil region" evidence="1">
    <location>
        <begin position="240"/>
        <end position="270"/>
    </location>
</feature>
<keyword evidence="3" id="KW-1185">Reference proteome</keyword>
<protein>
    <submittedName>
        <fullName evidence="2">Uncharacterized protein</fullName>
    </submittedName>
</protein>
<evidence type="ECO:0000313" key="2">
    <source>
        <dbReference type="EMBL" id="GAA4650962.1"/>
    </source>
</evidence>
<sequence>MFRSLTASLGDLTRSATTGNVRTVATFDAQILGEKFYKYSHPALGKRLKKTLNEHVMEAPERHGEDLKHSFIKYPVIKQFLTEIPTGKKGYQVDQLNMHDSYEQFQAFIAALLKGKPPTAPLYTTLKAMLLDAGFDIKQATDGEQAYRLVYVGLAQRKAQSELSLLEAIKLKVSNIYSSTEHLHKSEVIKSIDKANQERLHLIKKTLLLRDVVNFHNQYVTWCEMPPIEPIVFSTLTDRKPKQEDTVASLENLQANLEKENRAIEHEFTQLYNSLPSTSTLEQKNQFRLMTLPDNMSVTTVCNDMEVVMSLTPGWRDVLRNTRVLYRRAYVDESTKNTTRFNELRELKRLFEEMKHIVTWEDIDKAVWAQNLMVQWLVKNMPVPLCQMGPFKCSSGNRKAWKRAFTRWDISWKPRITGVQSMEVTPSCFQRFIYR</sequence>
<organism evidence="2 3">
    <name type="scientific">Kistimonas scapharcae</name>
    <dbReference type="NCBI Taxonomy" id="1036133"/>
    <lineage>
        <taxon>Bacteria</taxon>
        <taxon>Pseudomonadati</taxon>
        <taxon>Pseudomonadota</taxon>
        <taxon>Gammaproteobacteria</taxon>
        <taxon>Oceanospirillales</taxon>
        <taxon>Endozoicomonadaceae</taxon>
        <taxon>Kistimonas</taxon>
    </lineage>
</organism>
<dbReference type="Proteomes" id="UP001500604">
    <property type="component" value="Unassembled WGS sequence"/>
</dbReference>
<accession>A0ABP8V592</accession>
<comment type="caution">
    <text evidence="2">The sequence shown here is derived from an EMBL/GenBank/DDBJ whole genome shotgun (WGS) entry which is preliminary data.</text>
</comment>